<dbReference type="PANTHER" id="PTHR39535:SF2">
    <property type="entry name" value="HTTM DOMAIN-CONTAINING PROTEIN"/>
    <property type="match status" value="1"/>
</dbReference>
<feature type="transmembrane region" description="Helical" evidence="5">
    <location>
        <begin position="116"/>
        <end position="135"/>
    </location>
</feature>
<feature type="transmembrane region" description="Helical" evidence="5">
    <location>
        <begin position="39"/>
        <end position="57"/>
    </location>
</feature>
<feature type="domain" description="HTTM-like" evidence="6">
    <location>
        <begin position="33"/>
        <end position="309"/>
    </location>
</feature>
<dbReference type="STRING" id="1841610.A6X21_03675"/>
<dbReference type="SMART" id="SM00752">
    <property type="entry name" value="HTTM"/>
    <property type="match status" value="1"/>
</dbReference>
<dbReference type="AlphaFoldDB" id="A0A1C3ENF7"/>
<organism evidence="7 8">
    <name type="scientific">Planctopirus hydrillae</name>
    <dbReference type="NCBI Taxonomy" id="1841610"/>
    <lineage>
        <taxon>Bacteria</taxon>
        <taxon>Pseudomonadati</taxon>
        <taxon>Planctomycetota</taxon>
        <taxon>Planctomycetia</taxon>
        <taxon>Planctomycetales</taxon>
        <taxon>Planctomycetaceae</taxon>
        <taxon>Planctopirus</taxon>
    </lineage>
</organism>
<evidence type="ECO:0000313" key="8">
    <source>
        <dbReference type="Proteomes" id="UP000094828"/>
    </source>
</evidence>
<dbReference type="RefSeq" id="WP_068846244.1">
    <property type="nucleotide sequence ID" value="NZ_LYDR01000039.1"/>
</dbReference>
<evidence type="ECO:0000256" key="4">
    <source>
        <dbReference type="ARBA" id="ARBA00023136"/>
    </source>
</evidence>
<accession>A0A1C3ENF7</accession>
<protein>
    <recommendedName>
        <fullName evidence="6">HTTM-like domain-containing protein</fullName>
    </recommendedName>
</protein>
<dbReference type="Pfam" id="PF05090">
    <property type="entry name" value="HTTM"/>
    <property type="match status" value="1"/>
</dbReference>
<keyword evidence="2 5" id="KW-0812">Transmembrane</keyword>
<keyword evidence="4 5" id="KW-0472">Membrane</keyword>
<comment type="caution">
    <text evidence="7">The sequence shown here is derived from an EMBL/GenBank/DDBJ whole genome shotgun (WGS) entry which is preliminary data.</text>
</comment>
<evidence type="ECO:0000256" key="2">
    <source>
        <dbReference type="ARBA" id="ARBA00022692"/>
    </source>
</evidence>
<dbReference type="GO" id="GO:0012505">
    <property type="term" value="C:endomembrane system"/>
    <property type="evidence" value="ECO:0007669"/>
    <property type="project" value="UniProtKB-SubCell"/>
</dbReference>
<evidence type="ECO:0000313" key="7">
    <source>
        <dbReference type="EMBL" id="ODA34770.1"/>
    </source>
</evidence>
<dbReference type="InterPro" id="IPR011020">
    <property type="entry name" value="HTTM-like"/>
</dbReference>
<reference evidence="7 8" key="1">
    <citation type="submission" date="2016-05" db="EMBL/GenBank/DDBJ databases">
        <title>Genomic and physiological characterization of Planctopirus sp. isolated from fresh water lake.</title>
        <authorList>
            <person name="Subhash Y."/>
            <person name="Ramana C."/>
        </authorList>
    </citation>
    <scope>NUCLEOTIDE SEQUENCE [LARGE SCALE GENOMIC DNA]</scope>
    <source>
        <strain evidence="7 8">JC280</strain>
    </source>
</reference>
<dbReference type="PANTHER" id="PTHR39535">
    <property type="entry name" value="SPORULATION-DELAYING PROTEIN SDPB"/>
    <property type="match status" value="1"/>
</dbReference>
<dbReference type="EMBL" id="LYDR01000039">
    <property type="protein sequence ID" value="ODA34770.1"/>
    <property type="molecule type" value="Genomic_DNA"/>
</dbReference>
<comment type="subcellular location">
    <subcellularLocation>
        <location evidence="1">Endomembrane system</location>
        <topology evidence="1">Multi-pass membrane protein</topology>
    </subcellularLocation>
</comment>
<dbReference type="Proteomes" id="UP000094828">
    <property type="component" value="Unassembled WGS sequence"/>
</dbReference>
<feature type="transmembrane region" description="Helical" evidence="5">
    <location>
        <begin position="85"/>
        <end position="110"/>
    </location>
</feature>
<gene>
    <name evidence="7" type="ORF">A6X21_03675</name>
</gene>
<keyword evidence="3 5" id="KW-1133">Transmembrane helix</keyword>
<sequence>MSQLSHDSAIVNSTRSISELLRQQKEQLNDFFFAKESPIGVALTRIVICATVFIVMLDRWKYVREIYSTDGAPAQISVNFGFGELFPIFPGSVVAALFAIMLFALLTAMVGWKTRMSLIVANLLFIYFCNIDYVTTLTKYSVIATHILLLLTLSRCGDVFSVDAWLKRTAPANPWLGRTIEDLPQGYAWPRRCIQIMIGTVYFGAAITKIHTPTFFSGDQLQWWMLTELNYEHPVGAFISMYPAVIVVMCYIAVIWEIMFIVLAWRGVPRMIFLTLGVIFHVATFFTLGLLSFPPVCFACYMAFMNDNDARWLASHGRWIMRKLHLRNWIASLYSTATIKAFSFQSRRISKPQEAGYARVIRQTGLWGASCACLALMGVATEYQADRYGVRRPEGPMVLEPMDQAVAKKFLSPAPKFREVDKFFAIDVGTLLVADQLAIRKQYYQIGETMIVQCQLLPPHEDMYLECLILNEEGQIEGVQEVVATREMNRANFNWPLCENVQSGRHQIVIRSAGQEIARRTFFVNGETCDVKK</sequence>
<dbReference type="OrthoDB" id="252928at2"/>
<evidence type="ECO:0000259" key="6">
    <source>
        <dbReference type="SMART" id="SM00752"/>
    </source>
</evidence>
<proteinExistence type="predicted"/>
<dbReference type="InterPro" id="IPR052964">
    <property type="entry name" value="Sporulation_signal_mat"/>
</dbReference>
<evidence type="ECO:0000256" key="5">
    <source>
        <dbReference type="SAM" id="Phobius"/>
    </source>
</evidence>
<feature type="transmembrane region" description="Helical" evidence="5">
    <location>
        <begin position="241"/>
        <end position="265"/>
    </location>
</feature>
<dbReference type="InterPro" id="IPR053934">
    <property type="entry name" value="HTTM_dom"/>
</dbReference>
<keyword evidence="8" id="KW-1185">Reference proteome</keyword>
<name>A0A1C3ENF7_9PLAN</name>
<evidence type="ECO:0000256" key="1">
    <source>
        <dbReference type="ARBA" id="ARBA00004127"/>
    </source>
</evidence>
<feature type="transmembrane region" description="Helical" evidence="5">
    <location>
        <begin position="272"/>
        <end position="304"/>
    </location>
</feature>
<evidence type="ECO:0000256" key="3">
    <source>
        <dbReference type="ARBA" id="ARBA00022989"/>
    </source>
</evidence>